<feature type="compositionally biased region" description="Polar residues" evidence="5">
    <location>
        <begin position="48"/>
        <end position="65"/>
    </location>
</feature>
<keyword evidence="4" id="KW-0175">Coiled coil</keyword>
<evidence type="ECO:0000256" key="5">
    <source>
        <dbReference type="SAM" id="MobiDB-lite"/>
    </source>
</evidence>
<dbReference type="GeneID" id="553316"/>
<name>A0AB32T948_DANRE</name>
<feature type="region of interest" description="Disordered" evidence="5">
    <location>
        <begin position="1"/>
        <end position="65"/>
    </location>
</feature>
<dbReference type="AlphaFoldDB" id="A0AB32T948"/>
<feature type="coiled-coil region" evidence="4">
    <location>
        <begin position="272"/>
        <end position="346"/>
    </location>
</feature>
<keyword evidence="6" id="KW-0472">Membrane</keyword>
<evidence type="ECO:0000256" key="1">
    <source>
        <dbReference type="ARBA" id="ARBA00008535"/>
    </source>
</evidence>
<dbReference type="PANTHER" id="PTHR10903:SF182">
    <property type="entry name" value="GTPASE IMAP FAMILY MEMBER 4"/>
    <property type="match status" value="1"/>
</dbReference>
<dbReference type="Pfam" id="PF04548">
    <property type="entry name" value="AIG1"/>
    <property type="match status" value="1"/>
</dbReference>
<dbReference type="SUPFAM" id="SSF52540">
    <property type="entry name" value="P-loop containing nucleoside triphosphate hydrolases"/>
    <property type="match status" value="1"/>
</dbReference>
<feature type="transmembrane region" description="Helical" evidence="6">
    <location>
        <begin position="434"/>
        <end position="455"/>
    </location>
</feature>
<protein>
    <submittedName>
        <fullName evidence="9">GTPase IMAP family member 7</fullName>
    </submittedName>
</protein>
<dbReference type="Gene3D" id="3.40.50.300">
    <property type="entry name" value="P-loop containing nucleotide triphosphate hydrolases"/>
    <property type="match status" value="1"/>
</dbReference>
<dbReference type="FunFam" id="3.40.50.300:FF:002274">
    <property type="entry name" value="Si:dkeyp-69e1.8"/>
    <property type="match status" value="1"/>
</dbReference>
<dbReference type="PROSITE" id="PS51720">
    <property type="entry name" value="G_AIG1"/>
    <property type="match status" value="1"/>
</dbReference>
<feature type="domain" description="AIG1-type G" evidence="7">
    <location>
        <begin position="69"/>
        <end position="269"/>
    </location>
</feature>
<dbReference type="CDD" id="cd01852">
    <property type="entry name" value="AIG1"/>
    <property type="match status" value="1"/>
</dbReference>
<feature type="transmembrane region" description="Helical" evidence="6">
    <location>
        <begin position="402"/>
        <end position="428"/>
    </location>
</feature>
<dbReference type="InterPro" id="IPR006703">
    <property type="entry name" value="G_AIG1"/>
</dbReference>
<dbReference type="InterPro" id="IPR027417">
    <property type="entry name" value="P-loop_NTPase"/>
</dbReference>
<feature type="compositionally biased region" description="Low complexity" evidence="5">
    <location>
        <begin position="37"/>
        <end position="47"/>
    </location>
</feature>
<evidence type="ECO:0000259" key="7">
    <source>
        <dbReference type="PROSITE" id="PS51720"/>
    </source>
</evidence>
<feature type="compositionally biased region" description="Basic residues" evidence="5">
    <location>
        <begin position="16"/>
        <end position="28"/>
    </location>
</feature>
<gene>
    <name evidence="9" type="primary">LOC553316</name>
</gene>
<keyword evidence="2" id="KW-0547">Nucleotide-binding</keyword>
<accession>A0AB32T948</accession>
<evidence type="ECO:0000256" key="4">
    <source>
        <dbReference type="SAM" id="Coils"/>
    </source>
</evidence>
<sequence>MKEQENSVKMEQIKASLKKLKSRNRKQKREIWARFPSSRSQLSSRSSNYRNKPSQTIPLPFHTSNPPVSNDLRLVLLGKTGAGKSATGNTILGEKRFNDDLSMSSVTKECQRENTSTEGRNLLLVDTPGFFDTDLTEEQVQHEVISCLSLSSPGPHAFLLVIPIERYTEEQQRTVQKILEMFNEDISRYTILIFTHADRLNGGSIQEFIMKQKQKIQELVEKFGSRFVAFNNKNLENREQVTRLLQKVDELMIQNENRHFSSEVTQIMQQAQRIIEERVQKMKEEVRRMADDRWAAFTASLNKEKQEMDREKKCRQDKIKQIEADIKKEEQKIQQLRVNLWNEQQKMRGFLERERIGEKERDRRQEEEKRKIEIWVQEEEQRRLGGEEEQQNLLHSEKYRKILAMLSLFLMGVGAGYAPALLAFLFPAAPVAEAGLAAEILASLLGSGGFALKFIGPAMAGAARVAAMTQCTIQ</sequence>
<evidence type="ECO:0000256" key="6">
    <source>
        <dbReference type="SAM" id="Phobius"/>
    </source>
</evidence>
<dbReference type="Proteomes" id="UP000000437">
    <property type="component" value="Chromosome 2"/>
</dbReference>
<dbReference type="InterPro" id="IPR045058">
    <property type="entry name" value="GIMA/IAN/Toc"/>
</dbReference>
<dbReference type="GO" id="GO:0005525">
    <property type="term" value="F:GTP binding"/>
    <property type="evidence" value="ECO:0007669"/>
    <property type="project" value="UniProtKB-KW"/>
</dbReference>
<dbReference type="RefSeq" id="XP_068071116.1">
    <property type="nucleotide sequence ID" value="XM_068215015.1"/>
</dbReference>
<dbReference type="PANTHER" id="PTHR10903">
    <property type="entry name" value="GTPASE, IMAP FAMILY MEMBER-RELATED"/>
    <property type="match status" value="1"/>
</dbReference>
<evidence type="ECO:0000313" key="9">
    <source>
        <dbReference type="RefSeq" id="XP_068071116.1"/>
    </source>
</evidence>
<evidence type="ECO:0000256" key="2">
    <source>
        <dbReference type="ARBA" id="ARBA00022741"/>
    </source>
</evidence>
<keyword evidence="3" id="KW-0342">GTP-binding</keyword>
<proteinExistence type="inferred from homology"/>
<feature type="compositionally biased region" description="Basic and acidic residues" evidence="5">
    <location>
        <begin position="1"/>
        <end position="12"/>
    </location>
</feature>
<evidence type="ECO:0000313" key="8">
    <source>
        <dbReference type="Proteomes" id="UP000000437"/>
    </source>
</evidence>
<reference evidence="9" key="1">
    <citation type="submission" date="2025-08" db="UniProtKB">
        <authorList>
            <consortium name="RefSeq"/>
        </authorList>
    </citation>
    <scope>IDENTIFICATION</scope>
    <source>
        <strain evidence="9">Tuebingen</strain>
        <tissue evidence="9">Fibroblasts and whole tissue</tissue>
    </source>
</reference>
<organism evidence="8 9">
    <name type="scientific">Danio rerio</name>
    <name type="common">Zebrafish</name>
    <name type="synonym">Brachydanio rerio</name>
    <dbReference type="NCBI Taxonomy" id="7955"/>
    <lineage>
        <taxon>Eukaryota</taxon>
        <taxon>Metazoa</taxon>
        <taxon>Chordata</taxon>
        <taxon>Craniata</taxon>
        <taxon>Vertebrata</taxon>
        <taxon>Euteleostomi</taxon>
        <taxon>Actinopterygii</taxon>
        <taxon>Neopterygii</taxon>
        <taxon>Teleostei</taxon>
        <taxon>Ostariophysi</taxon>
        <taxon>Cypriniformes</taxon>
        <taxon>Danionidae</taxon>
        <taxon>Danioninae</taxon>
        <taxon>Danio</taxon>
    </lineage>
</organism>
<keyword evidence="6" id="KW-0812">Transmembrane</keyword>
<evidence type="ECO:0000256" key="3">
    <source>
        <dbReference type="ARBA" id="ARBA00023134"/>
    </source>
</evidence>
<keyword evidence="6" id="KW-1133">Transmembrane helix</keyword>
<dbReference type="KEGG" id="dre:553316"/>
<keyword evidence="8" id="KW-1185">Reference proteome</keyword>
<comment type="similarity">
    <text evidence="1">Belongs to the TRAFAC class TrmE-Era-EngA-EngB-Septin-like GTPase superfamily. AIG1/Toc34/Toc159-like paraseptin GTPase family. IAN subfamily.</text>
</comment>